<gene>
    <name evidence="3" type="primary">ppaX</name>
    <name evidence="4" type="ORF">DEA61_01745</name>
</gene>
<comment type="caution">
    <text evidence="4">The sequence shown here is derived from an EMBL/GenBank/DDBJ whole genome shotgun (WGS) entry which is preliminary data.</text>
</comment>
<dbReference type="PANTHER" id="PTHR43434:SF26">
    <property type="entry name" value="PYROPHOSPHATASE PPAX"/>
    <property type="match status" value="1"/>
</dbReference>
<accession>A0A101E4H9</accession>
<dbReference type="SUPFAM" id="SSF56784">
    <property type="entry name" value="HAD-like"/>
    <property type="match status" value="1"/>
</dbReference>
<comment type="catalytic activity">
    <reaction evidence="3">
        <text>diphosphate + H2O = 2 phosphate + H(+)</text>
        <dbReference type="Rhea" id="RHEA:24576"/>
        <dbReference type="ChEBI" id="CHEBI:15377"/>
        <dbReference type="ChEBI" id="CHEBI:15378"/>
        <dbReference type="ChEBI" id="CHEBI:33019"/>
        <dbReference type="ChEBI" id="CHEBI:43474"/>
        <dbReference type="EC" id="3.6.1.1"/>
    </reaction>
</comment>
<dbReference type="InterPro" id="IPR041492">
    <property type="entry name" value="HAD_2"/>
</dbReference>
<dbReference type="FunFam" id="3.40.50.1000:FF:000022">
    <property type="entry name" value="Phosphoglycolate phosphatase"/>
    <property type="match status" value="1"/>
</dbReference>
<dbReference type="AlphaFoldDB" id="A0A101E4H9"/>
<evidence type="ECO:0000256" key="3">
    <source>
        <dbReference type="HAMAP-Rule" id="MF_01250"/>
    </source>
</evidence>
<dbReference type="GO" id="GO:0008967">
    <property type="term" value="F:phosphoglycolate phosphatase activity"/>
    <property type="evidence" value="ECO:0007669"/>
    <property type="project" value="TreeGrafter"/>
</dbReference>
<evidence type="ECO:0000256" key="2">
    <source>
        <dbReference type="ARBA" id="ARBA00022842"/>
    </source>
</evidence>
<dbReference type="InterPro" id="IPR006439">
    <property type="entry name" value="HAD-SF_hydro_IA"/>
</dbReference>
<dbReference type="GO" id="GO:0004427">
    <property type="term" value="F:inorganic diphosphate phosphatase activity"/>
    <property type="evidence" value="ECO:0007669"/>
    <property type="project" value="UniProtKB-UniRule"/>
</dbReference>
<dbReference type="InterPro" id="IPR036412">
    <property type="entry name" value="HAD-like_sf"/>
</dbReference>
<protein>
    <recommendedName>
        <fullName evidence="3">Putative pyrophosphatase PpaX</fullName>
        <ecNumber evidence="3">3.6.1.1</ecNumber>
    </recommendedName>
</protein>
<dbReference type="NCBIfam" id="TIGR01509">
    <property type="entry name" value="HAD-SF-IA-v3"/>
    <property type="match status" value="1"/>
</dbReference>
<dbReference type="CDD" id="cd02616">
    <property type="entry name" value="HAD_PPase"/>
    <property type="match status" value="1"/>
</dbReference>
<keyword evidence="1 3" id="KW-0378">Hydrolase</keyword>
<dbReference type="NCBIfam" id="NF009804">
    <property type="entry name" value="PRK13288.1"/>
    <property type="match status" value="1"/>
</dbReference>
<dbReference type="Gene3D" id="3.40.50.1000">
    <property type="entry name" value="HAD superfamily/HAD-like"/>
    <property type="match status" value="1"/>
</dbReference>
<proteinExistence type="inferred from homology"/>
<evidence type="ECO:0000256" key="1">
    <source>
        <dbReference type="ARBA" id="ARBA00022801"/>
    </source>
</evidence>
<reference evidence="4 5" key="1">
    <citation type="journal article" date="2018" name="Nat. Biotechnol.">
        <title>A standardized bacterial taxonomy based on genome phylogeny substantially revises the tree of life.</title>
        <authorList>
            <person name="Parks D.H."/>
            <person name="Chuvochina M."/>
            <person name="Waite D.W."/>
            <person name="Rinke C."/>
            <person name="Skarshewski A."/>
            <person name="Chaumeil P.A."/>
            <person name="Hugenholtz P."/>
        </authorList>
    </citation>
    <scope>NUCLEOTIDE SEQUENCE [LARGE SCALE GENOMIC DNA]</scope>
    <source>
        <strain evidence="4">UBA12544</strain>
    </source>
</reference>
<dbReference type="InterPro" id="IPR023198">
    <property type="entry name" value="PGP-like_dom2"/>
</dbReference>
<dbReference type="InterPro" id="IPR023214">
    <property type="entry name" value="HAD_sf"/>
</dbReference>
<evidence type="ECO:0000313" key="5">
    <source>
        <dbReference type="Proteomes" id="UP000264445"/>
    </source>
</evidence>
<evidence type="ECO:0000313" key="4">
    <source>
        <dbReference type="EMBL" id="HBT48587.1"/>
    </source>
</evidence>
<feature type="active site" description="Nucleophile" evidence="3">
    <location>
        <position position="34"/>
    </location>
</feature>
<comment type="cofactor">
    <cofactor evidence="3">
        <name>Mg(2+)</name>
        <dbReference type="ChEBI" id="CHEBI:18420"/>
    </cofactor>
</comment>
<dbReference type="GO" id="GO:0006281">
    <property type="term" value="P:DNA repair"/>
    <property type="evidence" value="ECO:0007669"/>
    <property type="project" value="TreeGrafter"/>
</dbReference>
<dbReference type="GO" id="GO:0005829">
    <property type="term" value="C:cytosol"/>
    <property type="evidence" value="ECO:0007669"/>
    <property type="project" value="TreeGrafter"/>
</dbReference>
<dbReference type="SFLD" id="SFLDG01135">
    <property type="entry name" value="C1.5.6:_HAD__Beta-PGM__Phospha"/>
    <property type="match status" value="1"/>
</dbReference>
<name>A0A101E4H9_9THEO</name>
<dbReference type="EC" id="3.6.1.1" evidence="3"/>
<dbReference type="NCBIfam" id="TIGR01549">
    <property type="entry name" value="HAD-SF-IA-v1"/>
    <property type="match status" value="1"/>
</dbReference>
<dbReference type="EMBL" id="DOLB01000040">
    <property type="protein sequence ID" value="HBT48587.1"/>
    <property type="molecule type" value="Genomic_DNA"/>
</dbReference>
<dbReference type="Gene3D" id="1.10.150.240">
    <property type="entry name" value="Putative phosphatase, domain 2"/>
    <property type="match status" value="1"/>
</dbReference>
<sequence>MCYPLVTLVFFLYTKEKGIFKRKDVMKITAVLFDLDGTIIDTNQLIIKSFVYTVEKHLGYKIGAEEVIPYFGEPLPLTLQRFSKDKWEIMLKTYRDYNEKYHDRYTKIREDVKEVLARLKEEGIKTAVVTSKRRELAKRGLKLFELDKYFDVLVGLEDTEKHKPEPDPVLKALELLKSPREEALMVGDSPYDILSARSAGVRSVAVKWSVLPFELLKKEKPDYFIEDMWQLLKIIKGCDEDEHEQ</sequence>
<dbReference type="InterPro" id="IPR023733">
    <property type="entry name" value="Pyrophosphatase_Ppax"/>
</dbReference>
<dbReference type="GO" id="GO:0000287">
    <property type="term" value="F:magnesium ion binding"/>
    <property type="evidence" value="ECO:0007669"/>
    <property type="project" value="UniProtKB-UniRule"/>
</dbReference>
<organism evidence="4 5">
    <name type="scientific">Caldanaerobacter subterraneus</name>
    <dbReference type="NCBI Taxonomy" id="911092"/>
    <lineage>
        <taxon>Bacteria</taxon>
        <taxon>Bacillati</taxon>
        <taxon>Bacillota</taxon>
        <taxon>Clostridia</taxon>
        <taxon>Thermoanaerobacterales</taxon>
        <taxon>Thermoanaerobacteraceae</taxon>
        <taxon>Caldanaerobacter</taxon>
    </lineage>
</organism>
<dbReference type="Proteomes" id="UP000264445">
    <property type="component" value="Unassembled WGS sequence"/>
</dbReference>
<dbReference type="Pfam" id="PF13419">
    <property type="entry name" value="HAD_2"/>
    <property type="match status" value="1"/>
</dbReference>
<dbReference type="SFLD" id="SFLDG01129">
    <property type="entry name" value="C1.5:_HAD__Beta-PGM__Phosphata"/>
    <property type="match status" value="1"/>
</dbReference>
<dbReference type="InterPro" id="IPR050155">
    <property type="entry name" value="HAD-like_hydrolase_sf"/>
</dbReference>
<comment type="similarity">
    <text evidence="3">Belongs to the HAD-like hydrolase superfamily. PpaX family.</text>
</comment>
<dbReference type="PANTHER" id="PTHR43434">
    <property type="entry name" value="PHOSPHOGLYCOLATE PHOSPHATASE"/>
    <property type="match status" value="1"/>
</dbReference>
<dbReference type="HAMAP" id="MF_01250">
    <property type="entry name" value="Pyrophosphat_PpaX"/>
    <property type="match status" value="1"/>
</dbReference>
<dbReference type="SFLD" id="SFLDS00003">
    <property type="entry name" value="Haloacid_Dehalogenase"/>
    <property type="match status" value="1"/>
</dbReference>
<keyword evidence="2 3" id="KW-0460">Magnesium</keyword>